<comment type="caution">
    <text evidence="2">The sequence shown here is derived from an EMBL/GenBank/DDBJ whole genome shotgun (WGS) entry which is preliminary data.</text>
</comment>
<organism evidence="2 3">
    <name type="scientific">Rapidithrix thailandica</name>
    <dbReference type="NCBI Taxonomy" id="413964"/>
    <lineage>
        <taxon>Bacteria</taxon>
        <taxon>Pseudomonadati</taxon>
        <taxon>Bacteroidota</taxon>
        <taxon>Cytophagia</taxon>
        <taxon>Cytophagales</taxon>
        <taxon>Flammeovirgaceae</taxon>
        <taxon>Rapidithrix</taxon>
    </lineage>
</organism>
<gene>
    <name evidence="2" type="ORF">AAG747_06980</name>
</gene>
<protein>
    <submittedName>
        <fullName evidence="2">Phosphatase domain-containing protein</fullName>
    </submittedName>
</protein>
<evidence type="ECO:0000313" key="3">
    <source>
        <dbReference type="Proteomes" id="UP001403385"/>
    </source>
</evidence>
<dbReference type="PANTHER" id="PTHR28208">
    <property type="entry name" value="PHOSPHATIDATE PHOSPHATASE APP1"/>
    <property type="match status" value="1"/>
</dbReference>
<sequence length="363" mass="42254">MGWLGVPLIQTYRGFGTEEEVYIRGRVIEDHGILQPKPHDSKWKNLLSMFKRYASSGLPGVKIKVAFYSQVKETVSDDDGYFEVYFQPGTHINHRKRWHEVVFELPNISSNGISSHCVKGEVLIPRENCHYGIISDIDDTFLVSYSTDVLRKIRLMAIKNAHTRLPFDGVTAFYNALHRGKTGRSHNPLFYVSSSEWHIYDLLKDFCKVQNIPRGIFLLRDMEHSIFKFWKAGQGNHDHKLEKIRMIFDVYDGLKFFLIGDSGQRDVEIYSQIAEEFPDRIQAVYIRDVSSRRRYDEVLHYAHKLDRLGIDLELVKDTEAAARHALQHNYISKIAFEEVMADKKHNLELPSDIEELLHIGEWD</sequence>
<dbReference type="Pfam" id="PF09949">
    <property type="entry name" value="APP1_cat"/>
    <property type="match status" value="1"/>
</dbReference>
<keyword evidence="3" id="KW-1185">Reference proteome</keyword>
<evidence type="ECO:0000313" key="2">
    <source>
        <dbReference type="EMBL" id="MEN7547643.1"/>
    </source>
</evidence>
<dbReference type="PANTHER" id="PTHR28208:SF3">
    <property type="entry name" value="PHOSPHATIDATE PHOSPHATASE APP1"/>
    <property type="match status" value="1"/>
</dbReference>
<dbReference type="AlphaFoldDB" id="A0AAW9S1B3"/>
<dbReference type="InterPro" id="IPR019236">
    <property type="entry name" value="APP1_cat"/>
</dbReference>
<evidence type="ECO:0000259" key="1">
    <source>
        <dbReference type="Pfam" id="PF09949"/>
    </source>
</evidence>
<accession>A0AAW9S1B3</accession>
<name>A0AAW9S1B3_9BACT</name>
<dbReference type="EMBL" id="JBDKWZ010000003">
    <property type="protein sequence ID" value="MEN7547643.1"/>
    <property type="molecule type" value="Genomic_DNA"/>
</dbReference>
<feature type="domain" description="Phosphatidate phosphatase APP1 catalytic" evidence="1">
    <location>
        <begin position="131"/>
        <end position="288"/>
    </location>
</feature>
<reference evidence="2 3" key="1">
    <citation type="submission" date="2024-04" db="EMBL/GenBank/DDBJ databases">
        <title>Novel genus in family Flammeovirgaceae.</title>
        <authorList>
            <person name="Nguyen T.H."/>
            <person name="Vuong T.Q."/>
            <person name="Le H."/>
            <person name="Kim S.-G."/>
        </authorList>
    </citation>
    <scope>NUCLEOTIDE SEQUENCE [LARGE SCALE GENOMIC DNA]</scope>
    <source>
        <strain evidence="2 3">JCM 23209</strain>
    </source>
</reference>
<proteinExistence type="predicted"/>
<dbReference type="GO" id="GO:0008195">
    <property type="term" value="F:phosphatidate phosphatase activity"/>
    <property type="evidence" value="ECO:0007669"/>
    <property type="project" value="InterPro"/>
</dbReference>
<dbReference type="InterPro" id="IPR052935">
    <property type="entry name" value="Mg2+_PAP"/>
</dbReference>
<dbReference type="Proteomes" id="UP001403385">
    <property type="component" value="Unassembled WGS sequence"/>
</dbReference>